<dbReference type="RefSeq" id="WP_076137272.1">
    <property type="nucleotide sequence ID" value="NZ_CP021965.1"/>
</dbReference>
<sequence>MKNNERGSALVLVMFVALLLTILGVAVLGATMGGAQRTETRENDVQSLHLAQKGLDEAAAYIQTKLDGRTDIDPDHMEDEIKSIVNEVTTKVVDVNNGVSTGLSGAGGTIKSITYEKQDKQKYYVDIEAQATVNGVIRQLRQKIVIDTYPDFLKYAFGSEKVLTLNGAPGLHGNIYAGEELNISDTAVYTYKKVKDLKEKTQYPKVELLKDPASLASTEPLPEVHVQSLESIKYSGNGIINAAVNKNNASIILPNILGVNKEQVFIKPQKKFVQINVLESFLDKVEEATGLTGKRSELEQAIVEGRLGDYLSATALDRLPDENPPYTEPVLEDNPTKEEKDKYELECSQYEEQLRIYQNSLLDKDLNNSTIYNGNMLIDGIDYKQLKFSDEAKTGNPSNKPKWLIVNGDLEVNNYSPDITKILEIQANILVTGNVTIKGQVKFNSTMFVLGETKVEDAVIQGLSSKELVLISQGDVLINRIDTFTNPPKKKVEQDSFYMKAFFYTDSDADLYGVGSIFWLNGGFFAKGNLTVNAVLGGVTEPLDPALGFNFVNQDADRYNLGHRFQIQYNQDVFTHQQSSLPRVQQVNVTVGPLELVSH</sequence>
<name>A0AAD0P5W4_9BACL</name>
<reference evidence="3 4" key="1">
    <citation type="submission" date="2016-10" db="EMBL/GenBank/DDBJ databases">
        <title>Paenibacillus species isolates.</title>
        <authorList>
            <person name="Beno S.M."/>
        </authorList>
    </citation>
    <scope>NUCLEOTIDE SEQUENCE [LARGE SCALE GENOMIC DNA]</scope>
    <source>
        <strain evidence="3 4">FSL H7-0918</strain>
    </source>
</reference>
<gene>
    <name evidence="3" type="ORF">BSK47_22385</name>
    <name evidence="2" type="ORF">CD191_27745</name>
</gene>
<evidence type="ECO:0000313" key="2">
    <source>
        <dbReference type="EMBL" id="AWV36091.1"/>
    </source>
</evidence>
<dbReference type="Proteomes" id="UP000187323">
    <property type="component" value="Unassembled WGS sequence"/>
</dbReference>
<dbReference type="AlphaFoldDB" id="A0AAD0P5W4"/>
<organism evidence="2 5">
    <name type="scientific">Paenibacillus odorifer</name>
    <dbReference type="NCBI Taxonomy" id="189426"/>
    <lineage>
        <taxon>Bacteria</taxon>
        <taxon>Bacillati</taxon>
        <taxon>Bacillota</taxon>
        <taxon>Bacilli</taxon>
        <taxon>Bacillales</taxon>
        <taxon>Paenibacillaceae</taxon>
        <taxon>Paenibacillus</taxon>
    </lineage>
</organism>
<evidence type="ECO:0000313" key="3">
    <source>
        <dbReference type="EMBL" id="OME15018.1"/>
    </source>
</evidence>
<dbReference type="EMBL" id="CP021965">
    <property type="protein sequence ID" value="AWV36091.1"/>
    <property type="molecule type" value="Genomic_DNA"/>
</dbReference>
<proteinExistence type="predicted"/>
<evidence type="ECO:0000256" key="1">
    <source>
        <dbReference type="SAM" id="MobiDB-lite"/>
    </source>
</evidence>
<dbReference type="Proteomes" id="UP000249163">
    <property type="component" value="Chromosome"/>
</dbReference>
<reference evidence="2 5" key="2">
    <citation type="submission" date="2017-06" db="EMBL/GenBank/DDBJ databases">
        <title>Complete genome sequence of Paenibacillus odorifer CBA7130.</title>
        <authorList>
            <person name="Nam Y.-D."/>
            <person name="Kang J."/>
            <person name="Chung W.-H."/>
        </authorList>
    </citation>
    <scope>NUCLEOTIDE SEQUENCE [LARGE SCALE GENOMIC DNA]</scope>
    <source>
        <strain evidence="2 5">CBA7130</strain>
    </source>
</reference>
<accession>A0AAD0P5W4</accession>
<evidence type="ECO:0008006" key="6">
    <source>
        <dbReference type="Google" id="ProtNLM"/>
    </source>
</evidence>
<evidence type="ECO:0000313" key="5">
    <source>
        <dbReference type="Proteomes" id="UP000249163"/>
    </source>
</evidence>
<protein>
    <recommendedName>
        <fullName evidence="6">Type 4 fimbrial biogenesis protein PilX N-terminal domain-containing protein</fullName>
    </recommendedName>
</protein>
<feature type="region of interest" description="Disordered" evidence="1">
    <location>
        <begin position="317"/>
        <end position="341"/>
    </location>
</feature>
<dbReference type="EMBL" id="MPTO01000023">
    <property type="protein sequence ID" value="OME15018.1"/>
    <property type="molecule type" value="Genomic_DNA"/>
</dbReference>
<evidence type="ECO:0000313" key="4">
    <source>
        <dbReference type="Proteomes" id="UP000187323"/>
    </source>
</evidence>